<dbReference type="InterPro" id="IPR027278">
    <property type="entry name" value="ACCD_DCysDesulf"/>
</dbReference>
<evidence type="ECO:0000313" key="7">
    <source>
        <dbReference type="EMBL" id="NYE48067.1"/>
    </source>
</evidence>
<evidence type="ECO:0000256" key="3">
    <source>
        <dbReference type="ARBA" id="ARBA00022898"/>
    </source>
</evidence>
<dbReference type="GO" id="GO:0008660">
    <property type="term" value="F:1-aminocyclopropane-1-carboxylate deaminase activity"/>
    <property type="evidence" value="ECO:0007669"/>
    <property type="project" value="UniProtKB-EC"/>
</dbReference>
<dbReference type="Proteomes" id="UP000589036">
    <property type="component" value="Unassembled WGS sequence"/>
</dbReference>
<dbReference type="PANTHER" id="PTHR43780">
    <property type="entry name" value="1-AMINOCYCLOPROPANE-1-CARBOXYLATE DEAMINASE-RELATED"/>
    <property type="match status" value="1"/>
</dbReference>
<dbReference type="SUPFAM" id="SSF53686">
    <property type="entry name" value="Tryptophan synthase beta subunit-like PLP-dependent enzymes"/>
    <property type="match status" value="1"/>
</dbReference>
<dbReference type="Gene3D" id="3.40.50.1100">
    <property type="match status" value="2"/>
</dbReference>
<sequence>MSPHERSAGLRLQLPSPLVELDDDRAAARGVRLLLKRDDLINPEVPGNKWRKLRLNLDAAQKQGHDTLLTFGGAYSNHIRAIAAAGRHYGLATIGVIRGEEHTPLNPSLAYAADRGMRLAYMDRTTYRVKHEPEVTNRLREEFGDFYLVPEGGSNALAVRGCMEIPAEIAEPFDVICCAVGTGGTLAGIAAGLPEGARAIGFSALKGGSFLTEDVRGLQATAGTPTGNWRIETGFHFGGFAKRRPELDEFIADFGQRHGITLEWVYVAKMLAGVFALIEQGTFPEGTTVIAVITG</sequence>
<accession>A0A852TXQ0</accession>
<keyword evidence="8" id="KW-1185">Reference proteome</keyword>
<evidence type="ECO:0000256" key="4">
    <source>
        <dbReference type="PIRSR" id="PIRSR006278-1"/>
    </source>
</evidence>
<feature type="active site" description="Nucleophile" evidence="4">
    <location>
        <position position="76"/>
    </location>
</feature>
<evidence type="ECO:0000256" key="1">
    <source>
        <dbReference type="ARBA" id="ARBA00001933"/>
    </source>
</evidence>
<evidence type="ECO:0000259" key="6">
    <source>
        <dbReference type="Pfam" id="PF00291"/>
    </source>
</evidence>
<dbReference type="PIRSF" id="PIRSF006278">
    <property type="entry name" value="ACCD_DCysDesulf"/>
    <property type="match status" value="1"/>
</dbReference>
<comment type="cofactor">
    <cofactor evidence="1">
        <name>pyridoxal 5'-phosphate</name>
        <dbReference type="ChEBI" id="CHEBI:597326"/>
    </cofactor>
</comment>
<dbReference type="GO" id="GO:0019148">
    <property type="term" value="F:D-cysteine desulfhydrase activity"/>
    <property type="evidence" value="ECO:0007669"/>
    <property type="project" value="TreeGrafter"/>
</dbReference>
<feature type="domain" description="Tryptophan synthase beta chain-like PALP" evidence="6">
    <location>
        <begin position="14"/>
        <end position="295"/>
    </location>
</feature>
<comment type="caution">
    <text evidence="7">The sequence shown here is derived from an EMBL/GenBank/DDBJ whole genome shotgun (WGS) entry which is preliminary data.</text>
</comment>
<comment type="similarity">
    <text evidence="2">Belongs to the ACC deaminase/D-cysteine desulfhydrase family.</text>
</comment>
<keyword evidence="3 5" id="KW-0663">Pyridoxal phosphate</keyword>
<dbReference type="AlphaFoldDB" id="A0A852TXQ0"/>
<evidence type="ECO:0000313" key="8">
    <source>
        <dbReference type="Proteomes" id="UP000589036"/>
    </source>
</evidence>
<dbReference type="PANTHER" id="PTHR43780:SF2">
    <property type="entry name" value="1-AMINOCYCLOPROPANE-1-CARBOXYLATE DEAMINASE-RELATED"/>
    <property type="match status" value="1"/>
</dbReference>
<dbReference type="InterPro" id="IPR036052">
    <property type="entry name" value="TrpB-like_PALP_sf"/>
</dbReference>
<name>A0A852TXQ0_9ACTN</name>
<proteinExistence type="inferred from homology"/>
<feature type="modified residue" description="N6-(pyridoxal phosphate)lysine" evidence="5">
    <location>
        <position position="49"/>
    </location>
</feature>
<reference evidence="7 8" key="1">
    <citation type="submission" date="2020-07" db="EMBL/GenBank/DDBJ databases">
        <title>Sequencing the genomes of 1000 actinobacteria strains.</title>
        <authorList>
            <person name="Klenk H.-P."/>
        </authorList>
    </citation>
    <scope>NUCLEOTIDE SEQUENCE [LARGE SCALE GENOMIC DNA]</scope>
    <source>
        <strain evidence="7 8">CXB654</strain>
    </source>
</reference>
<dbReference type="Pfam" id="PF00291">
    <property type="entry name" value="PALP"/>
    <property type="match status" value="1"/>
</dbReference>
<dbReference type="GO" id="GO:1901605">
    <property type="term" value="P:alpha-amino acid metabolic process"/>
    <property type="evidence" value="ECO:0007669"/>
    <property type="project" value="UniProtKB-ARBA"/>
</dbReference>
<evidence type="ECO:0000256" key="5">
    <source>
        <dbReference type="PIRSR" id="PIRSR006278-2"/>
    </source>
</evidence>
<dbReference type="RefSeq" id="WP_179643919.1">
    <property type="nucleotide sequence ID" value="NZ_BAAAYY010000016.1"/>
</dbReference>
<protein>
    <submittedName>
        <fullName evidence="7">1-aminocyclopropane-1-carboxylate deaminase</fullName>
        <ecNumber evidence="7">3.5.99.7</ecNumber>
    </submittedName>
</protein>
<gene>
    <name evidence="7" type="ORF">HDA32_003187</name>
</gene>
<dbReference type="EMBL" id="JACCCC010000001">
    <property type="protein sequence ID" value="NYE48067.1"/>
    <property type="molecule type" value="Genomic_DNA"/>
</dbReference>
<keyword evidence="7" id="KW-0378">Hydrolase</keyword>
<dbReference type="InterPro" id="IPR001926">
    <property type="entry name" value="TrpB-like_PALP"/>
</dbReference>
<organism evidence="7 8">
    <name type="scientific">Spinactinospora alkalitolerans</name>
    <dbReference type="NCBI Taxonomy" id="687207"/>
    <lineage>
        <taxon>Bacteria</taxon>
        <taxon>Bacillati</taxon>
        <taxon>Actinomycetota</taxon>
        <taxon>Actinomycetes</taxon>
        <taxon>Streptosporangiales</taxon>
        <taxon>Nocardiopsidaceae</taxon>
        <taxon>Spinactinospora</taxon>
    </lineage>
</organism>
<evidence type="ECO:0000256" key="2">
    <source>
        <dbReference type="ARBA" id="ARBA00008639"/>
    </source>
</evidence>
<dbReference type="EC" id="3.5.99.7" evidence="7"/>